<proteinExistence type="predicted"/>
<feature type="compositionally biased region" description="Basic and acidic residues" evidence="1">
    <location>
        <begin position="133"/>
        <end position="175"/>
    </location>
</feature>
<feature type="region of interest" description="Disordered" evidence="1">
    <location>
        <begin position="1"/>
        <end position="42"/>
    </location>
</feature>
<feature type="region of interest" description="Disordered" evidence="1">
    <location>
        <begin position="82"/>
        <end position="187"/>
    </location>
</feature>
<dbReference type="RefSeq" id="XP_013336104.1">
    <property type="nucleotide sequence ID" value="XM_013480650.1"/>
</dbReference>
<sequence>MGATCGKPTAAAEPKTRKAAVEVSGSPPDANMTQKETVGASAACSKPYITGSAADAPAAALQAKEFSAPFSVLLVVSERHEAAGIKDGDDGYKTVGNNGDETSQTNAGTEPTGEEAQHGKTEGTSAQAGAEGPAERVGNEETATERRSKEEAPTVSDGNEKQEGTKEKKMEEKGGGKPTIFQDSSEEVADVTAPKVLQQMQVLRHLPEGRSPNFSLLHFIIVVPLSKTKAEEALKDGWVIDEQNVEQLRKQVDRLNGVMIASVQEKAAQ</sequence>
<feature type="compositionally biased region" description="Basic and acidic residues" evidence="1">
    <location>
        <begin position="82"/>
        <end position="92"/>
    </location>
</feature>
<reference evidence="2" key="2">
    <citation type="submission" date="2013-10" db="EMBL/GenBank/DDBJ databases">
        <authorList>
            <person name="Aslett M."/>
        </authorList>
    </citation>
    <scope>NUCLEOTIDE SEQUENCE [LARGE SCALE GENOMIC DNA]</scope>
    <source>
        <strain evidence="2">Weybridge</strain>
    </source>
</reference>
<dbReference type="VEuPathDB" id="ToxoDB:EMWEY_00022260"/>
<evidence type="ECO:0000256" key="1">
    <source>
        <dbReference type="SAM" id="MobiDB-lite"/>
    </source>
</evidence>
<organism evidence="2 3">
    <name type="scientific">Eimeria maxima</name>
    <name type="common">Coccidian parasite</name>
    <dbReference type="NCBI Taxonomy" id="5804"/>
    <lineage>
        <taxon>Eukaryota</taxon>
        <taxon>Sar</taxon>
        <taxon>Alveolata</taxon>
        <taxon>Apicomplexa</taxon>
        <taxon>Conoidasida</taxon>
        <taxon>Coccidia</taxon>
        <taxon>Eucoccidiorida</taxon>
        <taxon>Eimeriorina</taxon>
        <taxon>Eimeriidae</taxon>
        <taxon>Eimeria</taxon>
    </lineage>
</organism>
<keyword evidence="3" id="KW-1185">Reference proteome</keyword>
<gene>
    <name evidence="2" type="ORF">EMWEY_00022260</name>
</gene>
<name>U6M5Z3_EIMMA</name>
<dbReference type="OrthoDB" id="330560at2759"/>
<protein>
    <submittedName>
        <fullName evidence="2">Uncharacterized protein</fullName>
    </submittedName>
</protein>
<dbReference type="GeneID" id="25336212"/>
<evidence type="ECO:0000313" key="2">
    <source>
        <dbReference type="EMBL" id="CDJ59456.1"/>
    </source>
</evidence>
<dbReference type="OMA" id="CEAVMEF"/>
<evidence type="ECO:0000313" key="3">
    <source>
        <dbReference type="Proteomes" id="UP000030763"/>
    </source>
</evidence>
<feature type="compositionally biased region" description="Polar residues" evidence="1">
    <location>
        <begin position="95"/>
        <end position="109"/>
    </location>
</feature>
<dbReference type="AlphaFoldDB" id="U6M5Z3"/>
<accession>U6M5Z3</accession>
<reference evidence="2" key="1">
    <citation type="submission" date="2013-10" db="EMBL/GenBank/DDBJ databases">
        <title>Genomic analysis of the causative agents of coccidiosis in chickens.</title>
        <authorList>
            <person name="Reid A.J."/>
            <person name="Blake D."/>
            <person name="Billington K."/>
            <person name="Browne H."/>
            <person name="Dunn M."/>
            <person name="Hung S."/>
            <person name="Kawahara F."/>
            <person name="Miranda-Saavedra D."/>
            <person name="Mourier T."/>
            <person name="Nagra H."/>
            <person name="Otto T.D."/>
            <person name="Rawlings N."/>
            <person name="Sanchez A."/>
            <person name="Sanders M."/>
            <person name="Subramaniam C."/>
            <person name="Tay Y."/>
            <person name="Dear P."/>
            <person name="Doerig C."/>
            <person name="Gruber A."/>
            <person name="Parkinson J."/>
            <person name="Shirley M."/>
            <person name="Wan K.L."/>
            <person name="Berriman M."/>
            <person name="Tomley F."/>
            <person name="Pain A."/>
        </authorList>
    </citation>
    <scope>NUCLEOTIDE SEQUENCE [LARGE SCALE GENOMIC DNA]</scope>
    <source>
        <strain evidence="2">Weybridge</strain>
    </source>
</reference>
<dbReference type="Proteomes" id="UP000030763">
    <property type="component" value="Unassembled WGS sequence"/>
</dbReference>
<dbReference type="EMBL" id="HG720423">
    <property type="protein sequence ID" value="CDJ59456.1"/>
    <property type="molecule type" value="Genomic_DNA"/>
</dbReference>